<evidence type="ECO:0000313" key="1">
    <source>
        <dbReference type="EMBL" id="GAA3719681.1"/>
    </source>
</evidence>
<sequence length="52" mass="5834">MRVPQRVAQQLAHHEYRIVNSGGKYPTIMQISAQTLAGNGNAGRRVRQQHHA</sequence>
<protein>
    <submittedName>
        <fullName evidence="1">Uncharacterized protein</fullName>
    </submittedName>
</protein>
<dbReference type="EMBL" id="BAAAZP010000239">
    <property type="protein sequence ID" value="GAA3719681.1"/>
    <property type="molecule type" value="Genomic_DNA"/>
</dbReference>
<organism evidence="1 2">
    <name type="scientific">Nonomuraea antimicrobica</name>
    <dbReference type="NCBI Taxonomy" id="561173"/>
    <lineage>
        <taxon>Bacteria</taxon>
        <taxon>Bacillati</taxon>
        <taxon>Actinomycetota</taxon>
        <taxon>Actinomycetes</taxon>
        <taxon>Streptosporangiales</taxon>
        <taxon>Streptosporangiaceae</taxon>
        <taxon>Nonomuraea</taxon>
    </lineage>
</organism>
<dbReference type="Proteomes" id="UP001500902">
    <property type="component" value="Unassembled WGS sequence"/>
</dbReference>
<accession>A0ABP7ENN6</accession>
<keyword evidence="2" id="KW-1185">Reference proteome</keyword>
<gene>
    <name evidence="1" type="ORF">GCM10022224_102000</name>
</gene>
<comment type="caution">
    <text evidence="1">The sequence shown here is derived from an EMBL/GenBank/DDBJ whole genome shotgun (WGS) entry which is preliminary data.</text>
</comment>
<reference evidence="2" key="1">
    <citation type="journal article" date="2019" name="Int. J. Syst. Evol. Microbiol.">
        <title>The Global Catalogue of Microorganisms (GCM) 10K type strain sequencing project: providing services to taxonomists for standard genome sequencing and annotation.</title>
        <authorList>
            <consortium name="The Broad Institute Genomics Platform"/>
            <consortium name="The Broad Institute Genome Sequencing Center for Infectious Disease"/>
            <person name="Wu L."/>
            <person name="Ma J."/>
        </authorList>
    </citation>
    <scope>NUCLEOTIDE SEQUENCE [LARGE SCALE GENOMIC DNA]</scope>
    <source>
        <strain evidence="2">JCM 16904</strain>
    </source>
</reference>
<evidence type="ECO:0000313" key="2">
    <source>
        <dbReference type="Proteomes" id="UP001500902"/>
    </source>
</evidence>
<proteinExistence type="predicted"/>
<name>A0ABP7ENN6_9ACTN</name>